<keyword evidence="2" id="KW-0732">Signal</keyword>
<accession>A0ABV4U5W2</accession>
<sequence>MLKRLLFAVPMLFAVTAAPALAQDDVSPAPETQQWVPLVLSLLLCLLAGSVSFLSSRRTHQD</sequence>
<evidence type="ECO:0000256" key="1">
    <source>
        <dbReference type="SAM" id="Phobius"/>
    </source>
</evidence>
<comment type="caution">
    <text evidence="3">The sequence shown here is derived from an EMBL/GenBank/DDBJ whole genome shotgun (WGS) entry which is preliminary data.</text>
</comment>
<evidence type="ECO:0000313" key="4">
    <source>
        <dbReference type="Proteomes" id="UP001575105"/>
    </source>
</evidence>
<gene>
    <name evidence="3" type="ORF">ACERK3_09630</name>
</gene>
<organism evidence="3 4">
    <name type="scientific">Natronomicrosphaera hydrolytica</name>
    <dbReference type="NCBI Taxonomy" id="3242702"/>
    <lineage>
        <taxon>Bacteria</taxon>
        <taxon>Pseudomonadati</taxon>
        <taxon>Planctomycetota</taxon>
        <taxon>Phycisphaerae</taxon>
        <taxon>Phycisphaerales</taxon>
        <taxon>Phycisphaeraceae</taxon>
        <taxon>Natronomicrosphaera</taxon>
    </lineage>
</organism>
<dbReference type="EMBL" id="JBGUBD010000005">
    <property type="protein sequence ID" value="MFA9478555.1"/>
    <property type="molecule type" value="Genomic_DNA"/>
</dbReference>
<keyword evidence="4" id="KW-1185">Reference proteome</keyword>
<feature type="signal peptide" evidence="2">
    <location>
        <begin position="1"/>
        <end position="22"/>
    </location>
</feature>
<evidence type="ECO:0000256" key="2">
    <source>
        <dbReference type="SAM" id="SignalP"/>
    </source>
</evidence>
<protein>
    <submittedName>
        <fullName evidence="3">Uncharacterized protein</fullName>
    </submittedName>
</protein>
<feature type="transmembrane region" description="Helical" evidence="1">
    <location>
        <begin position="38"/>
        <end position="56"/>
    </location>
</feature>
<reference evidence="3 4" key="1">
    <citation type="submission" date="2024-08" db="EMBL/GenBank/DDBJ databases">
        <title>Whole-genome sequencing of halo(alkali)philic microorganisms from hypersaline lakes.</title>
        <authorList>
            <person name="Sorokin D.Y."/>
            <person name="Merkel A.Y."/>
            <person name="Messina E."/>
            <person name="Yakimov M."/>
        </authorList>
    </citation>
    <scope>NUCLEOTIDE SEQUENCE [LARGE SCALE GENOMIC DNA]</scope>
    <source>
        <strain evidence="3 4">AB-hyl4</strain>
    </source>
</reference>
<dbReference type="Proteomes" id="UP001575105">
    <property type="component" value="Unassembled WGS sequence"/>
</dbReference>
<keyword evidence="1" id="KW-0472">Membrane</keyword>
<keyword evidence="1" id="KW-0812">Transmembrane</keyword>
<feature type="chain" id="PRO_5045611838" evidence="2">
    <location>
        <begin position="23"/>
        <end position="62"/>
    </location>
</feature>
<proteinExistence type="predicted"/>
<evidence type="ECO:0000313" key="3">
    <source>
        <dbReference type="EMBL" id="MFA9478555.1"/>
    </source>
</evidence>
<keyword evidence="1" id="KW-1133">Transmembrane helix</keyword>
<name>A0ABV4U5W2_9BACT</name>
<dbReference type="RefSeq" id="WP_425345481.1">
    <property type="nucleotide sequence ID" value="NZ_JBGUBD010000005.1"/>
</dbReference>